<dbReference type="Proteomes" id="UP000199302">
    <property type="component" value="Unassembled WGS sequence"/>
</dbReference>
<dbReference type="GO" id="GO:0016757">
    <property type="term" value="F:glycosyltransferase activity"/>
    <property type="evidence" value="ECO:0007669"/>
    <property type="project" value="TreeGrafter"/>
</dbReference>
<dbReference type="SUPFAM" id="SSF53448">
    <property type="entry name" value="Nucleotide-diphospho-sugar transferases"/>
    <property type="match status" value="1"/>
</dbReference>
<evidence type="ECO:0000256" key="1">
    <source>
        <dbReference type="ARBA" id="ARBA00004167"/>
    </source>
</evidence>
<dbReference type="Pfam" id="PF13704">
    <property type="entry name" value="Glyco_tranf_2_4"/>
    <property type="match status" value="1"/>
</dbReference>
<keyword evidence="2" id="KW-0812">Transmembrane</keyword>
<accession>A0A1I6CUJ0</accession>
<dbReference type="InterPro" id="IPR029044">
    <property type="entry name" value="Nucleotide-diphossugar_trans"/>
</dbReference>
<evidence type="ECO:0000313" key="6">
    <source>
        <dbReference type="Proteomes" id="UP000199302"/>
    </source>
</evidence>
<sequence length="755" mass="83041">MKITLHIGLDGAVTQAMERSLAASRSRLARKGVLYPTWPGEASHTRLFLAVSGERGSLRARRGHGDPAAQAALHGELAAKLRAEIAAAQPQHVILSTPHLATLHDPADLARLAALFDGAAQIEVLIHSRAPAALLLDVLRGQIVAGRTAPLSRDIALLEAPSWWEAALALRAEIARDETRFPDIEAPPHWLDTEALARFWAGQFGAGAVHLRPTPGPEDPAALRAELAEAFALPVRPEPVLPPARPAPLTRLALARGLEVNALLHRLIARGQTIPAPLLQRLHRLLASPPDETARELSCEDLWQVTARFADPPHAPLAPWRDPRPEPGFRATQYVAAILPRIDAATRQARRAQREAAREIAAALSDDAAEKLPEAVYLQARHLSRSPFRPHDALGPEEAASPAFPEVPRAPPGEGSSGTVIVACMKNEAPYILEWIAHHRALGVDGFLIYTNDCSDGTAELLNALQAAGIVEHRDNSNWRGKSPQQHALNIARREPILRRAEWILHIDVDEFVNVHCGDGTLAAFRAHVPDATSVAMTWRLFGAGGIEAFDGGLVTETFELAAPRFCPKPHTAWGFKTLLRNDGAYGKLSCHRPNKLQPGFEARSLWVNGSGKDVTRAYLRNGWRSSKATIGYDLLQLNHYALRSAEAFLVKRARGRALHVDRSIGRNYWIRMDWSYHRDRSIQRNLPRLRAEMGRLTALPDVARWHEHGVAWHAAKAAELRRDPATARLYDEILALELTPTERAAYALTLDMES</sequence>
<organism evidence="5 6">
    <name type="scientific">Poseidonocella sedimentorum</name>
    <dbReference type="NCBI Taxonomy" id="871652"/>
    <lineage>
        <taxon>Bacteria</taxon>
        <taxon>Pseudomonadati</taxon>
        <taxon>Pseudomonadota</taxon>
        <taxon>Alphaproteobacteria</taxon>
        <taxon>Rhodobacterales</taxon>
        <taxon>Roseobacteraceae</taxon>
        <taxon>Poseidonocella</taxon>
    </lineage>
</organism>
<evidence type="ECO:0000256" key="2">
    <source>
        <dbReference type="ARBA" id="ARBA00022692"/>
    </source>
</evidence>
<dbReference type="EMBL" id="FOYI01000001">
    <property type="protein sequence ID" value="SFQ96848.1"/>
    <property type="molecule type" value="Genomic_DNA"/>
</dbReference>
<dbReference type="PANTHER" id="PTHR21461:SF69">
    <property type="entry name" value="GLYCOSYLTRANSFERASE FAMILY 92 PROTEIN"/>
    <property type="match status" value="1"/>
</dbReference>
<comment type="subcellular location">
    <subcellularLocation>
        <location evidence="1">Membrane</location>
        <topology evidence="1">Single-pass membrane protein</topology>
    </subcellularLocation>
</comment>
<evidence type="ECO:0000313" key="5">
    <source>
        <dbReference type="EMBL" id="SFQ96848.1"/>
    </source>
</evidence>
<evidence type="ECO:0000256" key="4">
    <source>
        <dbReference type="SAM" id="MobiDB-lite"/>
    </source>
</evidence>
<proteinExistence type="predicted"/>
<protein>
    <submittedName>
        <fullName evidence="5">Glycosyl transferase family 2</fullName>
    </submittedName>
</protein>
<dbReference type="STRING" id="871652.SAMN04515673_101391"/>
<keyword evidence="5" id="KW-0808">Transferase</keyword>
<dbReference type="GO" id="GO:0005737">
    <property type="term" value="C:cytoplasm"/>
    <property type="evidence" value="ECO:0007669"/>
    <property type="project" value="TreeGrafter"/>
</dbReference>
<keyword evidence="6" id="KW-1185">Reference proteome</keyword>
<dbReference type="AlphaFoldDB" id="A0A1I6CUJ0"/>
<feature type="region of interest" description="Disordered" evidence="4">
    <location>
        <begin position="388"/>
        <end position="416"/>
    </location>
</feature>
<dbReference type="RefSeq" id="WP_092076048.1">
    <property type="nucleotide sequence ID" value="NZ_FOYI01000001.1"/>
</dbReference>
<evidence type="ECO:0000256" key="3">
    <source>
        <dbReference type="ARBA" id="ARBA00022989"/>
    </source>
</evidence>
<reference evidence="5 6" key="1">
    <citation type="submission" date="2016-10" db="EMBL/GenBank/DDBJ databases">
        <authorList>
            <person name="de Groot N.N."/>
        </authorList>
    </citation>
    <scope>NUCLEOTIDE SEQUENCE [LARGE SCALE GENOMIC DNA]</scope>
    <source>
        <strain evidence="6">KMM 9023,NRIC 0796,JCM 17311,KCTC 23692</strain>
    </source>
</reference>
<name>A0A1I6CUJ0_9RHOB</name>
<dbReference type="GO" id="GO:0016020">
    <property type="term" value="C:membrane"/>
    <property type="evidence" value="ECO:0007669"/>
    <property type="project" value="UniProtKB-SubCell"/>
</dbReference>
<keyword evidence="3" id="KW-1133">Transmembrane helix</keyword>
<keyword evidence="3" id="KW-0472">Membrane</keyword>
<dbReference type="PANTHER" id="PTHR21461">
    <property type="entry name" value="GLYCOSYLTRANSFERASE FAMILY 92 PROTEIN"/>
    <property type="match status" value="1"/>
</dbReference>
<gene>
    <name evidence="5" type="ORF">SAMN04515673_101391</name>
</gene>
<dbReference type="OrthoDB" id="4964299at2"/>